<evidence type="ECO:0000313" key="3">
    <source>
        <dbReference type="Proteomes" id="UP000692954"/>
    </source>
</evidence>
<reference evidence="2" key="1">
    <citation type="submission" date="2021-01" db="EMBL/GenBank/DDBJ databases">
        <authorList>
            <consortium name="Genoscope - CEA"/>
            <person name="William W."/>
        </authorList>
    </citation>
    <scope>NUCLEOTIDE SEQUENCE</scope>
</reference>
<protein>
    <recommendedName>
        <fullName evidence="4">Transmembrane protein</fullName>
    </recommendedName>
</protein>
<gene>
    <name evidence="2" type="ORF">PSON_ATCC_30995.1.T0960017</name>
</gene>
<evidence type="ECO:0008006" key="4">
    <source>
        <dbReference type="Google" id="ProtNLM"/>
    </source>
</evidence>
<keyword evidence="1" id="KW-0812">Transmembrane</keyword>
<keyword evidence="3" id="KW-1185">Reference proteome</keyword>
<feature type="transmembrane region" description="Helical" evidence="1">
    <location>
        <begin position="93"/>
        <end position="118"/>
    </location>
</feature>
<evidence type="ECO:0000256" key="1">
    <source>
        <dbReference type="SAM" id="Phobius"/>
    </source>
</evidence>
<evidence type="ECO:0000313" key="2">
    <source>
        <dbReference type="EMBL" id="CAD8110498.1"/>
    </source>
</evidence>
<organism evidence="2 3">
    <name type="scientific">Paramecium sonneborni</name>
    <dbReference type="NCBI Taxonomy" id="65129"/>
    <lineage>
        <taxon>Eukaryota</taxon>
        <taxon>Sar</taxon>
        <taxon>Alveolata</taxon>
        <taxon>Ciliophora</taxon>
        <taxon>Intramacronucleata</taxon>
        <taxon>Oligohymenophorea</taxon>
        <taxon>Peniculida</taxon>
        <taxon>Parameciidae</taxon>
        <taxon>Paramecium</taxon>
    </lineage>
</organism>
<dbReference type="Proteomes" id="UP000692954">
    <property type="component" value="Unassembled WGS sequence"/>
</dbReference>
<dbReference type="EMBL" id="CAJJDN010000096">
    <property type="protein sequence ID" value="CAD8110498.1"/>
    <property type="molecule type" value="Genomic_DNA"/>
</dbReference>
<keyword evidence="1" id="KW-0472">Membrane</keyword>
<proteinExistence type="predicted"/>
<name>A0A8S1Q4Y8_9CILI</name>
<sequence length="203" mass="24016">MQSLNSSSRVSIKLILQIKSLSTNYEKTYTNTEARIKIYKLQEILNYSQIDQQGKLITIKSTFTINALQEKTKLQIFIESFIFGYPKFPLLNYIIFFVDCFYLIISHRFLQLIIFGIVNSLLMSNQSQAIQQNFQQSKNVLLMEQQLEPIGFLRIFQFNRQQEDKQQHVEHELQILVSQNKLKKNQILILKIKKVRVSMKMET</sequence>
<keyword evidence="1" id="KW-1133">Transmembrane helix</keyword>
<dbReference type="AlphaFoldDB" id="A0A8S1Q4Y8"/>
<comment type="caution">
    <text evidence="2">The sequence shown here is derived from an EMBL/GenBank/DDBJ whole genome shotgun (WGS) entry which is preliminary data.</text>
</comment>
<accession>A0A8S1Q4Y8</accession>